<evidence type="ECO:0000256" key="2">
    <source>
        <dbReference type="SAM" id="SignalP"/>
    </source>
</evidence>
<accession>A0A974WHI7</accession>
<gene>
    <name evidence="3" type="ORF">JR347_06130</name>
</gene>
<keyword evidence="2" id="KW-0732">Signal</keyword>
<evidence type="ECO:0000256" key="1">
    <source>
        <dbReference type="SAM" id="Coils"/>
    </source>
</evidence>
<dbReference type="Proteomes" id="UP000662783">
    <property type="component" value="Chromosome"/>
</dbReference>
<organism evidence="3 4">
    <name type="scientific">Fulvivirga lutea</name>
    <dbReference type="NCBI Taxonomy" id="2810512"/>
    <lineage>
        <taxon>Bacteria</taxon>
        <taxon>Pseudomonadati</taxon>
        <taxon>Bacteroidota</taxon>
        <taxon>Cytophagia</taxon>
        <taxon>Cytophagales</taxon>
        <taxon>Fulvivirgaceae</taxon>
        <taxon>Fulvivirga</taxon>
    </lineage>
</organism>
<protein>
    <recommendedName>
        <fullName evidence="5">Lipoprotein</fullName>
    </recommendedName>
</protein>
<dbReference type="AlphaFoldDB" id="A0A974WHI7"/>
<reference evidence="3" key="1">
    <citation type="submission" date="2021-02" db="EMBL/GenBank/DDBJ databases">
        <title>Fulvivirga sp. S481 isolated from sea water.</title>
        <authorList>
            <person name="Bae S.S."/>
            <person name="Baek K."/>
        </authorList>
    </citation>
    <scope>NUCLEOTIDE SEQUENCE</scope>
    <source>
        <strain evidence="3">S481</strain>
    </source>
</reference>
<feature type="coiled-coil region" evidence="1">
    <location>
        <begin position="197"/>
        <end position="236"/>
    </location>
</feature>
<evidence type="ECO:0000313" key="4">
    <source>
        <dbReference type="Proteomes" id="UP000662783"/>
    </source>
</evidence>
<evidence type="ECO:0008006" key="5">
    <source>
        <dbReference type="Google" id="ProtNLM"/>
    </source>
</evidence>
<evidence type="ECO:0000313" key="3">
    <source>
        <dbReference type="EMBL" id="QSE98654.1"/>
    </source>
</evidence>
<dbReference type="EMBL" id="CP070608">
    <property type="protein sequence ID" value="QSE98654.1"/>
    <property type="molecule type" value="Genomic_DNA"/>
</dbReference>
<name>A0A974WHI7_9BACT</name>
<keyword evidence="1" id="KW-0175">Coiled coil</keyword>
<feature type="chain" id="PRO_5036764875" description="Lipoprotein" evidence="2">
    <location>
        <begin position="22"/>
        <end position="237"/>
    </location>
</feature>
<sequence>MCKLLQVITSLSIIILISSCAKVPQQAVDLSATVGKDLVTVYQSHKATANLLFSRMKDDVNDFVDNVYAPYQIGKLLEQDYADFTSGDPESLVSFIHTAANNSSDAQGKKRALEAMNFFVTYVQSDIEGYRKELLAPINKQEKEVLQAIDKSYNQIIYAHSIVTAHIASVRKVHESQEEILNLFGIEDLRSKSADKLNAASEKLSELLDKVDQSDIQNAEAKFKEVKDKINEVLNQN</sequence>
<feature type="signal peptide" evidence="2">
    <location>
        <begin position="1"/>
        <end position="21"/>
    </location>
</feature>
<dbReference type="KEGG" id="fuv:JR347_06130"/>
<dbReference type="RefSeq" id="WP_205723168.1">
    <property type="nucleotide sequence ID" value="NZ_CP070608.1"/>
</dbReference>
<dbReference type="PROSITE" id="PS51257">
    <property type="entry name" value="PROKAR_LIPOPROTEIN"/>
    <property type="match status" value="1"/>
</dbReference>
<keyword evidence="4" id="KW-1185">Reference proteome</keyword>
<proteinExistence type="predicted"/>